<evidence type="ECO:0000313" key="2">
    <source>
        <dbReference type="EMBL" id="KAG1313597.1"/>
    </source>
</evidence>
<feature type="region of interest" description="Disordered" evidence="1">
    <location>
        <begin position="1"/>
        <end position="26"/>
    </location>
</feature>
<keyword evidence="3" id="KW-1185">Reference proteome</keyword>
<comment type="caution">
    <text evidence="2">The sequence shown here is derived from an EMBL/GenBank/DDBJ whole genome shotgun (WGS) entry which is preliminary data.</text>
</comment>
<reference evidence="2" key="1">
    <citation type="journal article" date="2020" name="Microb. Genom.">
        <title>Genetic diversity of clinical and environmental Mucorales isolates obtained from an investigation of mucormycosis cases among solid organ transplant recipients.</title>
        <authorList>
            <person name="Nguyen M.H."/>
            <person name="Kaul D."/>
            <person name="Muto C."/>
            <person name="Cheng S.J."/>
            <person name="Richter R.A."/>
            <person name="Bruno V.M."/>
            <person name="Liu G."/>
            <person name="Beyhan S."/>
            <person name="Sundermann A.J."/>
            <person name="Mounaud S."/>
            <person name="Pasculle A.W."/>
            <person name="Nierman W.C."/>
            <person name="Driscoll E."/>
            <person name="Cumbie R."/>
            <person name="Clancy C.J."/>
            <person name="Dupont C.L."/>
        </authorList>
    </citation>
    <scope>NUCLEOTIDE SEQUENCE</scope>
    <source>
        <strain evidence="2">GL11</strain>
    </source>
</reference>
<dbReference type="AlphaFoldDB" id="A0A9P7BW64"/>
<dbReference type="GO" id="GO:0016071">
    <property type="term" value="P:mRNA metabolic process"/>
    <property type="evidence" value="ECO:0007669"/>
    <property type="project" value="UniProtKB-ARBA"/>
</dbReference>
<organism evidence="2 3">
    <name type="scientific">Rhizopus oryzae</name>
    <name type="common">Mucormycosis agent</name>
    <name type="synonym">Rhizopus arrhizus var. delemar</name>
    <dbReference type="NCBI Taxonomy" id="64495"/>
    <lineage>
        <taxon>Eukaryota</taxon>
        <taxon>Fungi</taxon>
        <taxon>Fungi incertae sedis</taxon>
        <taxon>Mucoromycota</taxon>
        <taxon>Mucoromycotina</taxon>
        <taxon>Mucoromycetes</taxon>
        <taxon>Mucorales</taxon>
        <taxon>Mucorineae</taxon>
        <taxon>Rhizopodaceae</taxon>
        <taxon>Rhizopus</taxon>
    </lineage>
</organism>
<protein>
    <submittedName>
        <fullName evidence="2">Uncharacterized protein</fullName>
    </submittedName>
</protein>
<gene>
    <name evidence="2" type="ORF">G6F64_002115</name>
</gene>
<feature type="compositionally biased region" description="Basic residues" evidence="1">
    <location>
        <begin position="48"/>
        <end position="63"/>
    </location>
</feature>
<dbReference type="Pfam" id="PF15365">
    <property type="entry name" value="PNRC"/>
    <property type="match status" value="1"/>
</dbReference>
<evidence type="ECO:0000313" key="3">
    <source>
        <dbReference type="Proteomes" id="UP000716291"/>
    </source>
</evidence>
<feature type="region of interest" description="Disordered" evidence="1">
    <location>
        <begin position="39"/>
        <end position="94"/>
    </location>
</feature>
<proteinExistence type="predicted"/>
<sequence>MSNRNIHVKNTNKTNNNNRSLTFAAPKTNNNVTIAVCLPNKSNNVQQPRKKQQNNNRRKTKKKPTFEDDSSLSSSSSEESDTVIVPIKSPKKKSNYKRPIIDYKSLVDQVYAGPTFNNAPAPSSLPLPPVFNARGSPTMLPHAINTAYEMEQTNLALSEIQRGLRSMLKIES</sequence>
<dbReference type="Proteomes" id="UP000716291">
    <property type="component" value="Unassembled WGS sequence"/>
</dbReference>
<accession>A0A9P7BW64</accession>
<dbReference type="InterPro" id="IPR028322">
    <property type="entry name" value="PNRC-like_rgn"/>
</dbReference>
<dbReference type="OrthoDB" id="2388351at2759"/>
<dbReference type="EMBL" id="JAANQT010000179">
    <property type="protein sequence ID" value="KAG1313597.1"/>
    <property type="molecule type" value="Genomic_DNA"/>
</dbReference>
<evidence type="ECO:0000256" key="1">
    <source>
        <dbReference type="SAM" id="MobiDB-lite"/>
    </source>
</evidence>
<name>A0A9P7BW64_RHIOR</name>
<feature type="compositionally biased region" description="Low complexity" evidence="1">
    <location>
        <begin position="9"/>
        <end position="18"/>
    </location>
</feature>